<dbReference type="RefSeq" id="WP_106872104.1">
    <property type="nucleotide sequence ID" value="NZ_CP053841.1"/>
</dbReference>
<feature type="signal peptide" evidence="1">
    <location>
        <begin position="1"/>
        <end position="17"/>
    </location>
</feature>
<dbReference type="Pfam" id="PF05981">
    <property type="entry name" value="CreA"/>
    <property type="match status" value="1"/>
</dbReference>
<sequence>MKNSIIILIFLMLNLHAKDNLIGSVNTAWKLIGKNDRIEVISVKDPKIDGITCYLSYAKKGGTSEMIGLEEDTSDASVSCEQTAQKIVIKEDISQEEDIFKKRSSVLFKKTRIVRMYDNKNETIVYLVYSDRLIDGSPQNSITAVPCNQATGNVCEFKKK</sequence>
<dbReference type="PANTHER" id="PTHR37952:SF2">
    <property type="entry name" value="PROTEIN CREA"/>
    <property type="match status" value="1"/>
</dbReference>
<comment type="caution">
    <text evidence="2">The sequence shown here is derived from an EMBL/GenBank/DDBJ whole genome shotgun (WGS) entry which is preliminary data.</text>
</comment>
<dbReference type="Proteomes" id="UP000240535">
    <property type="component" value="Unassembled WGS sequence"/>
</dbReference>
<dbReference type="AlphaFoldDB" id="A0A2P8QZ81"/>
<dbReference type="PIRSF" id="PIRSF003174">
    <property type="entry name" value="CreA"/>
    <property type="match status" value="1"/>
</dbReference>
<dbReference type="OrthoDB" id="9788409at2"/>
<evidence type="ECO:0000256" key="1">
    <source>
        <dbReference type="SAM" id="SignalP"/>
    </source>
</evidence>
<feature type="chain" id="PRO_5015169325" evidence="1">
    <location>
        <begin position="18"/>
        <end position="160"/>
    </location>
</feature>
<keyword evidence="3" id="KW-1185">Reference proteome</keyword>
<gene>
    <name evidence="2" type="ORF">CQ405_07025</name>
</gene>
<keyword evidence="1" id="KW-0732">Signal</keyword>
<protein>
    <submittedName>
        <fullName evidence="2">CreA protein</fullName>
    </submittedName>
</protein>
<reference evidence="3" key="1">
    <citation type="submission" date="2017-10" db="EMBL/GenBank/DDBJ databases">
        <title>Campylobacter species from seals.</title>
        <authorList>
            <person name="Gilbert M.J."/>
            <person name="Zomer A.L."/>
            <person name="Timmerman A.J."/>
            <person name="Duim B."/>
            <person name="Wagenaar J.A."/>
        </authorList>
    </citation>
    <scope>NUCLEOTIDE SEQUENCE [LARGE SCALE GENOMIC DNA]</scope>
    <source>
        <strain evidence="3">17S00004-5</strain>
    </source>
</reference>
<organism evidence="2 3">
    <name type="scientific">Campylobacter blaseri</name>
    <dbReference type="NCBI Taxonomy" id="2042961"/>
    <lineage>
        <taxon>Bacteria</taxon>
        <taxon>Pseudomonadati</taxon>
        <taxon>Campylobacterota</taxon>
        <taxon>Epsilonproteobacteria</taxon>
        <taxon>Campylobacterales</taxon>
        <taxon>Campylobacteraceae</taxon>
        <taxon>Campylobacter</taxon>
    </lineage>
</organism>
<name>A0A2P8QZ81_9BACT</name>
<dbReference type="GO" id="GO:0005829">
    <property type="term" value="C:cytosol"/>
    <property type="evidence" value="ECO:0007669"/>
    <property type="project" value="TreeGrafter"/>
</dbReference>
<dbReference type="EMBL" id="PDHH01000006">
    <property type="protein sequence ID" value="PSM51541.1"/>
    <property type="molecule type" value="Genomic_DNA"/>
</dbReference>
<dbReference type="InterPro" id="IPR010292">
    <property type="entry name" value="Uncharacterised_CreA"/>
</dbReference>
<evidence type="ECO:0000313" key="2">
    <source>
        <dbReference type="EMBL" id="PSM51541.1"/>
    </source>
</evidence>
<dbReference type="PANTHER" id="PTHR37952">
    <property type="match status" value="1"/>
</dbReference>
<evidence type="ECO:0000313" key="3">
    <source>
        <dbReference type="Proteomes" id="UP000240535"/>
    </source>
</evidence>
<proteinExistence type="predicted"/>
<accession>A0A2P8QZ81</accession>